<dbReference type="OrthoDB" id="2943866at2"/>
<reference evidence="1 2" key="1">
    <citation type="submission" date="2012-01" db="EMBL/GenBank/DDBJ databases">
        <title>Complete sequence of Desulfotomaculum gibsoniae DSM 7213.</title>
        <authorList>
            <consortium name="US DOE Joint Genome Institute"/>
            <person name="Lucas S."/>
            <person name="Han J."/>
            <person name="Lapidus A."/>
            <person name="Cheng J.-F."/>
            <person name="Goodwin L."/>
            <person name="Pitluck S."/>
            <person name="Peters L."/>
            <person name="Ovchinnikova G."/>
            <person name="Teshima H."/>
            <person name="Detter J.C."/>
            <person name="Han C."/>
            <person name="Tapia R."/>
            <person name="Land M."/>
            <person name="Hauser L."/>
            <person name="Kyrpides N."/>
            <person name="Ivanova N."/>
            <person name="Pagani I."/>
            <person name="Parshina S."/>
            <person name="Plugge C."/>
            <person name="Muyzer G."/>
            <person name="Kuever J."/>
            <person name="Ivanova A."/>
            <person name="Nazina T."/>
            <person name="Klenk H.-P."/>
            <person name="Brambilla E."/>
            <person name="Spring S."/>
            <person name="Stams A.F."/>
            <person name="Woyke T."/>
        </authorList>
    </citation>
    <scope>NUCLEOTIDE SEQUENCE [LARGE SCALE GENOMIC DNA]</scope>
    <source>
        <strain evidence="1 2">DSM 7213</strain>
    </source>
</reference>
<sequence>MRTEICLGKVIISAIQQNAGVFYGENSVEGWKTRSKSNAALGRINGDRNTIASRFNFVNDPDIFDMWSEAPDA</sequence>
<evidence type="ECO:0000313" key="1">
    <source>
        <dbReference type="EMBL" id="AGL02357.1"/>
    </source>
</evidence>
<dbReference type="Proteomes" id="UP000013520">
    <property type="component" value="Chromosome"/>
</dbReference>
<dbReference type="RefSeq" id="WP_006520782.1">
    <property type="nucleotide sequence ID" value="NC_021184.1"/>
</dbReference>
<accession>R4KLA6</accession>
<dbReference type="AlphaFoldDB" id="R4KLA6"/>
<dbReference type="eggNOG" id="ENOG502ZCYE">
    <property type="taxonomic scope" value="Bacteria"/>
</dbReference>
<keyword evidence="2" id="KW-1185">Reference proteome</keyword>
<name>R4KLA6_9FIRM</name>
<dbReference type="KEGG" id="dgi:Desgi_2970"/>
<dbReference type="STRING" id="767817.Desgi_2970"/>
<gene>
    <name evidence="1" type="ORF">Desgi_2970</name>
</gene>
<protein>
    <submittedName>
        <fullName evidence="1">Uncharacterized protein</fullName>
    </submittedName>
</protein>
<organism evidence="1 2">
    <name type="scientific">Desulfoscipio gibsoniae DSM 7213</name>
    <dbReference type="NCBI Taxonomy" id="767817"/>
    <lineage>
        <taxon>Bacteria</taxon>
        <taxon>Bacillati</taxon>
        <taxon>Bacillota</taxon>
        <taxon>Clostridia</taxon>
        <taxon>Eubacteriales</taxon>
        <taxon>Desulfallaceae</taxon>
        <taxon>Desulfoscipio</taxon>
    </lineage>
</organism>
<proteinExistence type="predicted"/>
<dbReference type="HOGENOM" id="CLU_2698610_0_0_9"/>
<dbReference type="EMBL" id="CP003273">
    <property type="protein sequence ID" value="AGL02357.1"/>
    <property type="molecule type" value="Genomic_DNA"/>
</dbReference>
<evidence type="ECO:0000313" key="2">
    <source>
        <dbReference type="Proteomes" id="UP000013520"/>
    </source>
</evidence>